<organism evidence="1 2">
    <name type="scientific">Blumeria graminis f. sp. triticale</name>
    <dbReference type="NCBI Taxonomy" id="1689686"/>
    <lineage>
        <taxon>Eukaryota</taxon>
        <taxon>Fungi</taxon>
        <taxon>Dikarya</taxon>
        <taxon>Ascomycota</taxon>
        <taxon>Pezizomycotina</taxon>
        <taxon>Leotiomycetes</taxon>
        <taxon>Erysiphales</taxon>
        <taxon>Erysiphaceae</taxon>
        <taxon>Blumeria</taxon>
    </lineage>
</organism>
<sequence>MELTILLRMKRSLQPQAELNRNQGTLNSSFK</sequence>
<comment type="caution">
    <text evidence="1">The sequence shown here is derived from an EMBL/GenBank/DDBJ whole genome shotgun (WGS) entry which is preliminary data.</text>
</comment>
<reference evidence="1" key="1">
    <citation type="submission" date="2020-10" db="EMBL/GenBank/DDBJ databases">
        <authorList>
            <person name="Muller C M."/>
        </authorList>
    </citation>
    <scope>NUCLEOTIDE SEQUENCE</scope>
    <source>
        <strain evidence="1">THUN-12</strain>
    </source>
</reference>
<name>A0A9W4D586_BLUGR</name>
<evidence type="ECO:0000313" key="2">
    <source>
        <dbReference type="Proteomes" id="UP000683417"/>
    </source>
</evidence>
<gene>
    <name evidence="1" type="ORF">BGTH12_LOCUS2913</name>
</gene>
<dbReference type="Proteomes" id="UP000683417">
    <property type="component" value="Unassembled WGS sequence"/>
</dbReference>
<proteinExistence type="predicted"/>
<dbReference type="EMBL" id="CAJHIT010000005">
    <property type="protein sequence ID" value="CAD6501555.1"/>
    <property type="molecule type" value="Genomic_DNA"/>
</dbReference>
<dbReference type="AlphaFoldDB" id="A0A9W4D586"/>
<protein>
    <submittedName>
        <fullName evidence="1">BgTH12-01806</fullName>
    </submittedName>
</protein>
<evidence type="ECO:0000313" key="1">
    <source>
        <dbReference type="EMBL" id="CAD6501555.1"/>
    </source>
</evidence>
<accession>A0A9W4D586</accession>